<dbReference type="PIRSF" id="PIRSF000105">
    <property type="entry name" value="HCDH"/>
    <property type="match status" value="1"/>
</dbReference>
<comment type="subunit">
    <text evidence="3">Homodimer.</text>
</comment>
<dbReference type="GO" id="GO:0005737">
    <property type="term" value="C:cytoplasm"/>
    <property type="evidence" value="ECO:0007669"/>
    <property type="project" value="UniProtKB-SubCell"/>
</dbReference>
<evidence type="ECO:0000256" key="1">
    <source>
        <dbReference type="ARBA" id="ARBA00004496"/>
    </source>
</evidence>
<organism evidence="12">
    <name type="scientific">marine metagenome</name>
    <dbReference type="NCBI Taxonomy" id="408172"/>
    <lineage>
        <taxon>unclassified sequences</taxon>
        <taxon>metagenomes</taxon>
        <taxon>ecological metagenomes</taxon>
    </lineage>
</organism>
<evidence type="ECO:0000256" key="9">
    <source>
        <dbReference type="ARBA" id="ARBA00042709"/>
    </source>
</evidence>
<dbReference type="Gene3D" id="1.10.1040.10">
    <property type="entry name" value="N-(1-d-carboxylethyl)-l-norvaline Dehydrogenase, domain 2"/>
    <property type="match status" value="1"/>
</dbReference>
<keyword evidence="4" id="KW-0963">Cytoplasm</keyword>
<dbReference type="InterPro" id="IPR006176">
    <property type="entry name" value="3-OHacyl-CoA_DH_NAD-bd"/>
</dbReference>
<comment type="similarity">
    <text evidence="2">Belongs to the 3-hydroxyacyl-CoA dehydrogenase family.</text>
</comment>
<dbReference type="InterPro" id="IPR008927">
    <property type="entry name" value="6-PGluconate_DH-like_C_sf"/>
</dbReference>
<comment type="subcellular location">
    <subcellularLocation>
        <location evidence="1">Cytoplasm</location>
    </subcellularLocation>
</comment>
<dbReference type="PANTHER" id="PTHR48075:SF1">
    <property type="entry name" value="LAMBDA-CRYSTALLIN HOMOLOG"/>
    <property type="match status" value="1"/>
</dbReference>
<evidence type="ECO:0000256" key="5">
    <source>
        <dbReference type="ARBA" id="ARBA00022553"/>
    </source>
</evidence>
<dbReference type="Gene3D" id="3.40.50.720">
    <property type="entry name" value="NAD(P)-binding Rossmann-like Domain"/>
    <property type="match status" value="1"/>
</dbReference>
<dbReference type="EC" id="1.1.1.45" evidence="8"/>
<dbReference type="InterPro" id="IPR036291">
    <property type="entry name" value="NAD(P)-bd_dom_sf"/>
</dbReference>
<dbReference type="SUPFAM" id="SSF48179">
    <property type="entry name" value="6-phosphogluconate dehydrogenase C-terminal domain-like"/>
    <property type="match status" value="1"/>
</dbReference>
<evidence type="ECO:0000313" key="12">
    <source>
        <dbReference type="EMBL" id="SVA49477.1"/>
    </source>
</evidence>
<evidence type="ECO:0000256" key="7">
    <source>
        <dbReference type="ARBA" id="ARBA00023027"/>
    </source>
</evidence>
<protein>
    <recommendedName>
        <fullName evidence="9">L-gulonate 3-dehydrogenase</fullName>
        <ecNumber evidence="8">1.1.1.45</ecNumber>
    </recommendedName>
    <alternativeName>
        <fullName evidence="9">L-gulonate 3-dehydrogenase</fullName>
    </alternativeName>
</protein>
<dbReference type="GO" id="GO:0070403">
    <property type="term" value="F:NAD+ binding"/>
    <property type="evidence" value="ECO:0007669"/>
    <property type="project" value="InterPro"/>
</dbReference>
<accession>A0A381WC10</accession>
<keyword evidence="6" id="KW-0560">Oxidoreductase</keyword>
<dbReference type="SUPFAM" id="SSF51735">
    <property type="entry name" value="NAD(P)-binding Rossmann-fold domains"/>
    <property type="match status" value="1"/>
</dbReference>
<feature type="domain" description="3-hydroxyacyl-CoA dehydrogenase NAD binding" evidence="11">
    <location>
        <begin position="1"/>
        <end position="179"/>
    </location>
</feature>
<evidence type="ECO:0000259" key="10">
    <source>
        <dbReference type="Pfam" id="PF00725"/>
    </source>
</evidence>
<evidence type="ECO:0000256" key="6">
    <source>
        <dbReference type="ARBA" id="ARBA00023002"/>
    </source>
</evidence>
<dbReference type="EMBL" id="UINC01011183">
    <property type="protein sequence ID" value="SVA49477.1"/>
    <property type="molecule type" value="Genomic_DNA"/>
</dbReference>
<keyword evidence="7" id="KW-0520">NAD</keyword>
<reference evidence="12" key="1">
    <citation type="submission" date="2018-05" db="EMBL/GenBank/DDBJ databases">
        <authorList>
            <person name="Lanie J.A."/>
            <person name="Ng W.-L."/>
            <person name="Kazmierczak K.M."/>
            <person name="Andrzejewski T.M."/>
            <person name="Davidsen T.M."/>
            <person name="Wayne K.J."/>
            <person name="Tettelin H."/>
            <person name="Glass J.I."/>
            <person name="Rusch D."/>
            <person name="Podicherti R."/>
            <person name="Tsui H.-C.T."/>
            <person name="Winkler M.E."/>
        </authorList>
    </citation>
    <scope>NUCLEOTIDE SEQUENCE</scope>
</reference>
<dbReference type="GO" id="GO:0006631">
    <property type="term" value="P:fatty acid metabolic process"/>
    <property type="evidence" value="ECO:0007669"/>
    <property type="project" value="InterPro"/>
</dbReference>
<dbReference type="InterPro" id="IPR006108">
    <property type="entry name" value="3HC_DH_C"/>
</dbReference>
<dbReference type="InterPro" id="IPR022694">
    <property type="entry name" value="3-OHacyl-CoA_DH"/>
</dbReference>
<name>A0A381WC10_9ZZZZ</name>
<dbReference type="Pfam" id="PF00725">
    <property type="entry name" value="3HCDH"/>
    <property type="match status" value="1"/>
</dbReference>
<evidence type="ECO:0000256" key="2">
    <source>
        <dbReference type="ARBA" id="ARBA00009463"/>
    </source>
</evidence>
<dbReference type="AlphaFoldDB" id="A0A381WC10"/>
<evidence type="ECO:0000259" key="11">
    <source>
        <dbReference type="Pfam" id="PF02737"/>
    </source>
</evidence>
<feature type="domain" description="3-hydroxyacyl-CoA dehydrogenase C-terminal" evidence="10">
    <location>
        <begin position="183"/>
        <end position="282"/>
    </location>
</feature>
<evidence type="ECO:0000256" key="8">
    <source>
        <dbReference type="ARBA" id="ARBA00038962"/>
    </source>
</evidence>
<dbReference type="Pfam" id="PF02737">
    <property type="entry name" value="3HCDH_N"/>
    <property type="match status" value="1"/>
</dbReference>
<dbReference type="GO" id="GO:0050104">
    <property type="term" value="F:L-gulonate 3-dehydrogenase activity"/>
    <property type="evidence" value="ECO:0007669"/>
    <property type="project" value="UniProtKB-EC"/>
</dbReference>
<evidence type="ECO:0000256" key="3">
    <source>
        <dbReference type="ARBA" id="ARBA00011738"/>
    </source>
</evidence>
<proteinExistence type="inferred from homology"/>
<dbReference type="PANTHER" id="PTHR48075">
    <property type="entry name" value="3-HYDROXYACYL-COA DEHYDROGENASE FAMILY PROTEIN"/>
    <property type="match status" value="1"/>
</dbReference>
<dbReference type="InterPro" id="IPR013328">
    <property type="entry name" value="6PGD_dom2"/>
</dbReference>
<gene>
    <name evidence="12" type="ORF">METZ01_LOCUS102331</name>
</gene>
<keyword evidence="5" id="KW-0597">Phosphoprotein</keyword>
<evidence type="ECO:0000256" key="4">
    <source>
        <dbReference type="ARBA" id="ARBA00022490"/>
    </source>
</evidence>
<sequence length="323" mass="35211">MGRGIAQSYAVAGVPACLVDLKDRSEDDQKKLRRAVKEEIGKDLAFASDVGLLHTDRIEKTLNNIRITRATEKSCNLSDANFIFEAVPEIIDVKKAAFEWISQHASADAVVASATSTLNVDELAKFVTDPSRFLNAHWLNPAHLMPLVELGVGTLTSEETFGRMKASLVALGKVPVRCAASPGLIVGRIQALAMNEAARLVEEGVANAEDVDTAVRVGFGLRFAVLGLLEFIDWGGNDILYYGSQHLSRTVDPERYKVPDIVESNMKAGRNGLREGVGFYDYGDMNVDGYYHERMTSFVNLIEHLGLLPAGLGRANEDEKTSG</sequence>